<feature type="region of interest" description="Disordered" evidence="1">
    <location>
        <begin position="75"/>
        <end position="106"/>
    </location>
</feature>
<accession>A0AAV3R0Z9</accession>
<evidence type="ECO:0000313" key="3">
    <source>
        <dbReference type="Proteomes" id="UP001454036"/>
    </source>
</evidence>
<gene>
    <name evidence="2" type="ORF">LIER_24070</name>
</gene>
<dbReference type="EMBL" id="BAABME010006914">
    <property type="protein sequence ID" value="GAA0169628.1"/>
    <property type="molecule type" value="Genomic_DNA"/>
</dbReference>
<evidence type="ECO:0000256" key="1">
    <source>
        <dbReference type="SAM" id="MobiDB-lite"/>
    </source>
</evidence>
<feature type="region of interest" description="Disordered" evidence="1">
    <location>
        <begin position="140"/>
        <end position="170"/>
    </location>
</feature>
<protein>
    <submittedName>
        <fullName evidence="2">Uncharacterized protein</fullName>
    </submittedName>
</protein>
<organism evidence="2 3">
    <name type="scientific">Lithospermum erythrorhizon</name>
    <name type="common">Purple gromwell</name>
    <name type="synonym">Lithospermum officinale var. erythrorhizon</name>
    <dbReference type="NCBI Taxonomy" id="34254"/>
    <lineage>
        <taxon>Eukaryota</taxon>
        <taxon>Viridiplantae</taxon>
        <taxon>Streptophyta</taxon>
        <taxon>Embryophyta</taxon>
        <taxon>Tracheophyta</taxon>
        <taxon>Spermatophyta</taxon>
        <taxon>Magnoliopsida</taxon>
        <taxon>eudicotyledons</taxon>
        <taxon>Gunneridae</taxon>
        <taxon>Pentapetalae</taxon>
        <taxon>asterids</taxon>
        <taxon>lamiids</taxon>
        <taxon>Boraginales</taxon>
        <taxon>Boraginaceae</taxon>
        <taxon>Boraginoideae</taxon>
        <taxon>Lithospermeae</taxon>
        <taxon>Lithospermum</taxon>
    </lineage>
</organism>
<keyword evidence="3" id="KW-1185">Reference proteome</keyword>
<proteinExistence type="predicted"/>
<dbReference type="Proteomes" id="UP001454036">
    <property type="component" value="Unassembled WGS sequence"/>
</dbReference>
<evidence type="ECO:0000313" key="2">
    <source>
        <dbReference type="EMBL" id="GAA0169628.1"/>
    </source>
</evidence>
<reference evidence="2 3" key="1">
    <citation type="submission" date="2024-01" db="EMBL/GenBank/DDBJ databases">
        <title>The complete chloroplast genome sequence of Lithospermum erythrorhizon: insights into the phylogenetic relationship among Boraginaceae species and the maternal lineages of purple gromwells.</title>
        <authorList>
            <person name="Okada T."/>
            <person name="Watanabe K."/>
        </authorList>
    </citation>
    <scope>NUCLEOTIDE SEQUENCE [LARGE SCALE GENOMIC DNA]</scope>
</reference>
<name>A0AAV3R0Z9_LITER</name>
<sequence>MLVWLVAVGRIPCDHAVCMYKSHNKDPRKYVHKDFLLSTWFDVYNNFLEPLRGPIFWTKSPYPDILPPDIRFLPGKPKRCRQKEASERREEAKKKAVEKEKAKKRQADGIFKTSRKGAIIHYKICGTSYHNARSCPCIYEMEGGSQPAPTRKKRKTEASSSQPAPSRVEE</sequence>
<feature type="compositionally biased region" description="Basic and acidic residues" evidence="1">
    <location>
        <begin position="82"/>
        <end position="106"/>
    </location>
</feature>
<comment type="caution">
    <text evidence="2">The sequence shown here is derived from an EMBL/GenBank/DDBJ whole genome shotgun (WGS) entry which is preliminary data.</text>
</comment>
<dbReference type="AlphaFoldDB" id="A0AAV3R0Z9"/>